<organism evidence="2 3">
    <name type="scientific">Ladona fulva</name>
    <name type="common">Scarce chaser dragonfly</name>
    <name type="synonym">Libellula fulva</name>
    <dbReference type="NCBI Taxonomy" id="123851"/>
    <lineage>
        <taxon>Eukaryota</taxon>
        <taxon>Metazoa</taxon>
        <taxon>Ecdysozoa</taxon>
        <taxon>Arthropoda</taxon>
        <taxon>Hexapoda</taxon>
        <taxon>Insecta</taxon>
        <taxon>Pterygota</taxon>
        <taxon>Palaeoptera</taxon>
        <taxon>Odonata</taxon>
        <taxon>Epiprocta</taxon>
        <taxon>Anisoptera</taxon>
        <taxon>Libelluloidea</taxon>
        <taxon>Libellulidae</taxon>
        <taxon>Ladona</taxon>
    </lineage>
</organism>
<keyword evidence="3" id="KW-1185">Reference proteome</keyword>
<dbReference type="AlphaFoldDB" id="A0A8K0P2B9"/>
<dbReference type="Proteomes" id="UP000792457">
    <property type="component" value="Unassembled WGS sequence"/>
</dbReference>
<feature type="compositionally biased region" description="Polar residues" evidence="1">
    <location>
        <begin position="216"/>
        <end position="235"/>
    </location>
</feature>
<sequence length="358" mass="41443">MKFRNEVKSLKEALSREEKRRAEEVGRLAEDHRKTIDRLMETNVRMEEEFRNRMLEARKDWSRDMEAMRLAYQQSSNAAITNASLALLTGHGIGSSESKDKSEISKRDDSSTKLLSQCPEEVKGLSQTVERVETILMETLEAITPKVKKQNSKAAVNYAIDKRNQPKVGKSHKSVRDRRKAYYKVVSPRKRRRFVRNEKERTHSRHFASDEHLESDSSQQLGGTSSRDSVIGSHSSEVKKKNIRKFSNQFLCQYCKRCQHCRRKSSSPVNNGQRQKSEKEGKNVDEKTNIVLRDKLQKDYGNGEKVFRKSHESSWLNKIQERKNLLPASARMTLDDDYFSTVLPHRQPGVSRDMLVGR</sequence>
<feature type="region of interest" description="Disordered" evidence="1">
    <location>
        <begin position="263"/>
        <end position="290"/>
    </location>
</feature>
<feature type="region of interest" description="Disordered" evidence="1">
    <location>
        <begin position="158"/>
        <end position="236"/>
    </location>
</feature>
<name>A0A8K0P2B9_LADFU</name>
<feature type="compositionally biased region" description="Basic and acidic residues" evidence="1">
    <location>
        <begin position="97"/>
        <end position="111"/>
    </location>
</feature>
<evidence type="ECO:0000256" key="1">
    <source>
        <dbReference type="SAM" id="MobiDB-lite"/>
    </source>
</evidence>
<protein>
    <submittedName>
        <fullName evidence="2">Uncharacterized protein</fullName>
    </submittedName>
</protein>
<reference evidence="2" key="1">
    <citation type="submission" date="2013-04" db="EMBL/GenBank/DDBJ databases">
        <authorList>
            <person name="Qu J."/>
            <person name="Murali S.C."/>
            <person name="Bandaranaike D."/>
            <person name="Bellair M."/>
            <person name="Blankenburg K."/>
            <person name="Chao H."/>
            <person name="Dinh H."/>
            <person name="Doddapaneni H."/>
            <person name="Downs B."/>
            <person name="Dugan-Rocha S."/>
            <person name="Elkadiri S."/>
            <person name="Gnanaolivu R.D."/>
            <person name="Hernandez B."/>
            <person name="Javaid M."/>
            <person name="Jayaseelan J.C."/>
            <person name="Lee S."/>
            <person name="Li M."/>
            <person name="Ming W."/>
            <person name="Munidasa M."/>
            <person name="Muniz J."/>
            <person name="Nguyen L."/>
            <person name="Ongeri F."/>
            <person name="Osuji N."/>
            <person name="Pu L.-L."/>
            <person name="Puazo M."/>
            <person name="Qu C."/>
            <person name="Quiroz J."/>
            <person name="Raj R."/>
            <person name="Weissenberger G."/>
            <person name="Xin Y."/>
            <person name="Zou X."/>
            <person name="Han Y."/>
            <person name="Richards S."/>
            <person name="Worley K."/>
            <person name="Muzny D."/>
            <person name="Gibbs R."/>
        </authorList>
    </citation>
    <scope>NUCLEOTIDE SEQUENCE</scope>
    <source>
        <strain evidence="2">Sampled in the wild</strain>
    </source>
</reference>
<feature type="compositionally biased region" description="Basic and acidic residues" evidence="1">
    <location>
        <begin position="275"/>
        <end position="290"/>
    </location>
</feature>
<proteinExistence type="predicted"/>
<evidence type="ECO:0000313" key="2">
    <source>
        <dbReference type="EMBL" id="KAG8233240.1"/>
    </source>
</evidence>
<dbReference type="OrthoDB" id="10666917at2759"/>
<reference evidence="2" key="2">
    <citation type="submission" date="2017-10" db="EMBL/GenBank/DDBJ databases">
        <title>Ladona fulva Genome sequencing and assembly.</title>
        <authorList>
            <person name="Murali S."/>
            <person name="Richards S."/>
            <person name="Bandaranaike D."/>
            <person name="Bellair M."/>
            <person name="Blankenburg K."/>
            <person name="Chao H."/>
            <person name="Dinh H."/>
            <person name="Doddapaneni H."/>
            <person name="Dugan-Rocha S."/>
            <person name="Elkadiri S."/>
            <person name="Gnanaolivu R."/>
            <person name="Hernandez B."/>
            <person name="Skinner E."/>
            <person name="Javaid M."/>
            <person name="Lee S."/>
            <person name="Li M."/>
            <person name="Ming W."/>
            <person name="Munidasa M."/>
            <person name="Muniz J."/>
            <person name="Nguyen L."/>
            <person name="Hughes D."/>
            <person name="Osuji N."/>
            <person name="Pu L.-L."/>
            <person name="Puazo M."/>
            <person name="Qu C."/>
            <person name="Quiroz J."/>
            <person name="Raj R."/>
            <person name="Weissenberger G."/>
            <person name="Xin Y."/>
            <person name="Zou X."/>
            <person name="Han Y."/>
            <person name="Worley K."/>
            <person name="Muzny D."/>
            <person name="Gibbs R."/>
        </authorList>
    </citation>
    <scope>NUCLEOTIDE SEQUENCE</scope>
    <source>
        <strain evidence="2">Sampled in the wild</strain>
    </source>
</reference>
<feature type="compositionally biased region" description="Basic and acidic residues" evidence="1">
    <location>
        <begin position="195"/>
        <end position="215"/>
    </location>
</feature>
<evidence type="ECO:0000313" key="3">
    <source>
        <dbReference type="Proteomes" id="UP000792457"/>
    </source>
</evidence>
<accession>A0A8K0P2B9</accession>
<gene>
    <name evidence="2" type="ORF">J437_LFUL013303</name>
</gene>
<comment type="caution">
    <text evidence="2">The sequence shown here is derived from an EMBL/GenBank/DDBJ whole genome shotgun (WGS) entry which is preliminary data.</text>
</comment>
<feature type="compositionally biased region" description="Basic residues" evidence="1">
    <location>
        <begin position="169"/>
        <end position="194"/>
    </location>
</feature>
<feature type="region of interest" description="Disordered" evidence="1">
    <location>
        <begin position="1"/>
        <end position="27"/>
    </location>
</feature>
<feature type="region of interest" description="Disordered" evidence="1">
    <location>
        <begin position="93"/>
        <end position="114"/>
    </location>
</feature>
<dbReference type="EMBL" id="KZ308698">
    <property type="protein sequence ID" value="KAG8233240.1"/>
    <property type="molecule type" value="Genomic_DNA"/>
</dbReference>